<dbReference type="InParanoid" id="A0A7M7HIU5"/>
<keyword evidence="3" id="KW-1185">Reference proteome</keyword>
<dbReference type="EnsemblMetazoa" id="XM_011664759">
    <property type="protein sequence ID" value="XP_011663061"/>
    <property type="gene ID" value="LOC105437764"/>
</dbReference>
<dbReference type="GeneID" id="105437764"/>
<feature type="compositionally biased region" description="Basic and acidic residues" evidence="1">
    <location>
        <begin position="286"/>
        <end position="299"/>
    </location>
</feature>
<feature type="compositionally biased region" description="Pro residues" evidence="1">
    <location>
        <begin position="85"/>
        <end position="94"/>
    </location>
</feature>
<name>A0A7M7HIU5_STRPU</name>
<dbReference type="AlphaFoldDB" id="A0A7M7HIU5"/>
<dbReference type="Proteomes" id="UP000007110">
    <property type="component" value="Unassembled WGS sequence"/>
</dbReference>
<dbReference type="RefSeq" id="XP_011663061.2">
    <property type="nucleotide sequence ID" value="XM_011664759.2"/>
</dbReference>
<dbReference type="OMA" id="AYTQSDS"/>
<sequence>MALAVNSRFSSRPSYYAEESQPAAETRPFSYLNRPGNPRVPAVIRDQPRVDSDIYFSTPNVAEYGGERPPPRPPRSPKFTRVSPSKPPRTPPRSPLAGRAHLAYTQSDSDLHSHAGLRVPGQARTPPPLTPPHGFGSKQRFFPCEERLPRSPRIPPRSFHPPDDTPAVPPRSPRLPPKPMKLSQLPPPIPQPLAGRSISNRSDRSERAILHDPRTDVKKMTRQTSADTVRIAAQTERELLRSAPPPPKSTPPIMEQPKSSRIPTDEVQNGGKGGKGSKSNKNNKAGNREAFEMENPKEKKGCCNQCARICVDDGPEFIIELCLD</sequence>
<reference evidence="3" key="1">
    <citation type="submission" date="2015-02" db="EMBL/GenBank/DDBJ databases">
        <title>Genome sequencing for Strongylocentrotus purpuratus.</title>
        <authorList>
            <person name="Murali S."/>
            <person name="Liu Y."/>
            <person name="Vee V."/>
            <person name="English A."/>
            <person name="Wang M."/>
            <person name="Skinner E."/>
            <person name="Han Y."/>
            <person name="Muzny D.M."/>
            <person name="Worley K.C."/>
            <person name="Gibbs R.A."/>
        </authorList>
    </citation>
    <scope>NUCLEOTIDE SEQUENCE</scope>
</reference>
<proteinExistence type="predicted"/>
<accession>A0A7M7HIU5</accession>
<organism evidence="2 3">
    <name type="scientific">Strongylocentrotus purpuratus</name>
    <name type="common">Purple sea urchin</name>
    <dbReference type="NCBI Taxonomy" id="7668"/>
    <lineage>
        <taxon>Eukaryota</taxon>
        <taxon>Metazoa</taxon>
        <taxon>Echinodermata</taxon>
        <taxon>Eleutherozoa</taxon>
        <taxon>Echinozoa</taxon>
        <taxon>Echinoidea</taxon>
        <taxon>Euechinoidea</taxon>
        <taxon>Echinacea</taxon>
        <taxon>Camarodonta</taxon>
        <taxon>Echinidea</taxon>
        <taxon>Strongylocentrotidae</taxon>
        <taxon>Strongylocentrotus</taxon>
    </lineage>
</organism>
<dbReference type="OrthoDB" id="10424365at2759"/>
<evidence type="ECO:0000313" key="2">
    <source>
        <dbReference type="EnsemblMetazoa" id="XP_011663061"/>
    </source>
</evidence>
<evidence type="ECO:0000313" key="3">
    <source>
        <dbReference type="Proteomes" id="UP000007110"/>
    </source>
</evidence>
<reference evidence="2" key="2">
    <citation type="submission" date="2021-01" db="UniProtKB">
        <authorList>
            <consortium name="EnsemblMetazoa"/>
        </authorList>
    </citation>
    <scope>IDENTIFICATION</scope>
</reference>
<dbReference type="KEGG" id="spu:105437764"/>
<feature type="compositionally biased region" description="Basic and acidic residues" evidence="1">
    <location>
        <begin position="201"/>
        <end position="219"/>
    </location>
</feature>
<feature type="region of interest" description="Disordered" evidence="1">
    <location>
        <begin position="1"/>
        <end position="299"/>
    </location>
</feature>
<evidence type="ECO:0000256" key="1">
    <source>
        <dbReference type="SAM" id="MobiDB-lite"/>
    </source>
</evidence>
<protein>
    <submittedName>
        <fullName evidence="2">Uncharacterized protein</fullName>
    </submittedName>
</protein>
<feature type="compositionally biased region" description="Pro residues" evidence="1">
    <location>
        <begin position="167"/>
        <end position="191"/>
    </location>
</feature>